<dbReference type="GO" id="GO:0035435">
    <property type="term" value="P:phosphate ion transmembrane transport"/>
    <property type="evidence" value="ECO:0007669"/>
    <property type="project" value="InterPro"/>
</dbReference>
<organism evidence="8 9">
    <name type="scientific">Levilactobacillus brevis</name>
    <name type="common">Lactobacillus brevis</name>
    <dbReference type="NCBI Taxonomy" id="1580"/>
    <lineage>
        <taxon>Bacteria</taxon>
        <taxon>Bacillati</taxon>
        <taxon>Bacillota</taxon>
        <taxon>Bacilli</taxon>
        <taxon>Lactobacillales</taxon>
        <taxon>Lactobacillaceae</taxon>
        <taxon>Levilactobacillus</taxon>
    </lineage>
</organism>
<dbReference type="InterPro" id="IPR003593">
    <property type="entry name" value="AAA+_ATPase"/>
</dbReference>
<dbReference type="NCBIfam" id="TIGR00972">
    <property type="entry name" value="3a0107s01c2"/>
    <property type="match status" value="1"/>
</dbReference>
<accession>A0A0C1M8X2</accession>
<proteinExistence type="predicted"/>
<dbReference type="EMBL" id="JAERKF010000003">
    <property type="protein sequence ID" value="MBS1009832.1"/>
    <property type="molecule type" value="Genomic_DNA"/>
</dbReference>
<keyword evidence="3" id="KW-0592">Phosphate transport</keyword>
<dbReference type="PROSITE" id="PS50893">
    <property type="entry name" value="ABC_TRANSPORTER_2"/>
    <property type="match status" value="1"/>
</dbReference>
<dbReference type="Proteomes" id="UP000676478">
    <property type="component" value="Unassembled WGS sequence"/>
</dbReference>
<dbReference type="SMART" id="SM00382">
    <property type="entry name" value="AAA"/>
    <property type="match status" value="1"/>
</dbReference>
<keyword evidence="4" id="KW-0547">Nucleotide-binding</keyword>
<dbReference type="OrthoDB" id="9802185at2"/>
<dbReference type="PANTHER" id="PTHR43423:SF10">
    <property type="entry name" value="PHOSPHATE IMPORT ATP-BINDING PROTEIN PSTB 2"/>
    <property type="match status" value="1"/>
</dbReference>
<evidence type="ECO:0000256" key="5">
    <source>
        <dbReference type="ARBA" id="ARBA00022840"/>
    </source>
</evidence>
<keyword evidence="1" id="KW-0813">Transport</keyword>
<evidence type="ECO:0000256" key="1">
    <source>
        <dbReference type="ARBA" id="ARBA00022448"/>
    </source>
</evidence>
<evidence type="ECO:0000256" key="2">
    <source>
        <dbReference type="ARBA" id="ARBA00022475"/>
    </source>
</evidence>
<dbReference type="InterPro" id="IPR027417">
    <property type="entry name" value="P-loop_NTPase"/>
</dbReference>
<sequence length="267" mass="29679">MLKQYSFDKTAVQSFAANTPLALRTEDLQVFYGANHAMHDADLAFPKNQITALIGASGSGKSTYLRSLNRMNDGIATVTGKIWYHGVDINEPDVNIYEIRRHIGMVFQRPNPFAKSIRENIVYALRANGIKRKAELNERVEQSLRGAALWDEVKDNLDKSALSLSGGQQQRLCIARSIAMAPDVLLLDEPCSALDPISTVKVEETLLELQKKYSIVIVTHNMQQASRISSQCAFFHLGHVMEYAPTTTMFSNPQIPVTQDYVAGSFG</sequence>
<dbReference type="GO" id="GO:0016887">
    <property type="term" value="F:ATP hydrolysis activity"/>
    <property type="evidence" value="ECO:0007669"/>
    <property type="project" value="InterPro"/>
</dbReference>
<evidence type="ECO:0000256" key="6">
    <source>
        <dbReference type="ARBA" id="ARBA00022967"/>
    </source>
</evidence>
<dbReference type="GO" id="GO:0016020">
    <property type="term" value="C:membrane"/>
    <property type="evidence" value="ECO:0007669"/>
    <property type="project" value="InterPro"/>
</dbReference>
<dbReference type="SUPFAM" id="SSF52540">
    <property type="entry name" value="P-loop containing nucleoside triphosphate hydrolases"/>
    <property type="match status" value="1"/>
</dbReference>
<keyword evidence="6" id="KW-1278">Translocase</keyword>
<gene>
    <name evidence="8" type="primary">pstB</name>
    <name evidence="8" type="ORF">JK167_03155</name>
</gene>
<dbReference type="InterPro" id="IPR017871">
    <property type="entry name" value="ABC_transporter-like_CS"/>
</dbReference>
<dbReference type="GeneID" id="56993724"/>
<evidence type="ECO:0000256" key="3">
    <source>
        <dbReference type="ARBA" id="ARBA00022592"/>
    </source>
</evidence>
<comment type="caution">
    <text evidence="8">The sequence shown here is derived from an EMBL/GenBank/DDBJ whole genome shotgun (WGS) entry which is preliminary data.</text>
</comment>
<evidence type="ECO:0000256" key="4">
    <source>
        <dbReference type="ARBA" id="ARBA00022741"/>
    </source>
</evidence>
<name>A0A0C1M8X2_LEVBR</name>
<evidence type="ECO:0000256" key="7">
    <source>
        <dbReference type="ARBA" id="ARBA00023136"/>
    </source>
</evidence>
<dbReference type="PANTHER" id="PTHR43423">
    <property type="entry name" value="ABC TRANSPORTER I FAMILY MEMBER 17"/>
    <property type="match status" value="1"/>
</dbReference>
<keyword evidence="5 8" id="KW-0067">ATP-binding</keyword>
<protein>
    <submittedName>
        <fullName evidence="8">Phosphate ABC transporter ATP-binding protein</fullName>
    </submittedName>
</protein>
<dbReference type="InterPro" id="IPR005670">
    <property type="entry name" value="PstB-like"/>
</dbReference>
<evidence type="ECO:0000313" key="9">
    <source>
        <dbReference type="Proteomes" id="UP000676478"/>
    </source>
</evidence>
<dbReference type="Pfam" id="PF00005">
    <property type="entry name" value="ABC_tran"/>
    <property type="match status" value="1"/>
</dbReference>
<keyword evidence="7" id="KW-0472">Membrane</keyword>
<dbReference type="Gene3D" id="3.40.50.300">
    <property type="entry name" value="P-loop containing nucleotide triphosphate hydrolases"/>
    <property type="match status" value="1"/>
</dbReference>
<dbReference type="GO" id="GO:0005315">
    <property type="term" value="F:phosphate transmembrane transporter activity"/>
    <property type="evidence" value="ECO:0007669"/>
    <property type="project" value="InterPro"/>
</dbReference>
<dbReference type="PROSITE" id="PS00211">
    <property type="entry name" value="ABC_TRANSPORTER_1"/>
    <property type="match status" value="1"/>
</dbReference>
<keyword evidence="2" id="KW-1003">Cell membrane</keyword>
<dbReference type="InterPro" id="IPR003439">
    <property type="entry name" value="ABC_transporter-like_ATP-bd"/>
</dbReference>
<dbReference type="CDD" id="cd03260">
    <property type="entry name" value="ABC_PstB_phosphate_transporter"/>
    <property type="match status" value="1"/>
</dbReference>
<reference evidence="8" key="1">
    <citation type="submission" date="2020-12" db="EMBL/GenBank/DDBJ databases">
        <authorList>
            <person name="Mcmullen J.G."/>
        </authorList>
    </citation>
    <scope>NUCLEOTIDE SEQUENCE</scope>
    <source>
        <strain evidence="8">Dm-2019-70</strain>
    </source>
</reference>
<reference evidence="8" key="2">
    <citation type="submission" date="2022-09" db="EMBL/GenBank/DDBJ databases">
        <title>Genome-inferred correspondence between phylogeny and metabolic traits in the wild Drosophila gut microbiome.</title>
        <authorList>
            <person name="Bueno E."/>
            <person name="Blow F."/>
            <person name="Douglas A.E."/>
        </authorList>
    </citation>
    <scope>NUCLEOTIDE SEQUENCE</scope>
    <source>
        <strain evidence="8">Dm-2019-70</strain>
    </source>
</reference>
<dbReference type="GO" id="GO:0005524">
    <property type="term" value="F:ATP binding"/>
    <property type="evidence" value="ECO:0007669"/>
    <property type="project" value="UniProtKB-KW"/>
</dbReference>
<evidence type="ECO:0000313" key="8">
    <source>
        <dbReference type="EMBL" id="MBS1009832.1"/>
    </source>
</evidence>
<dbReference type="RefSeq" id="WP_021740905.1">
    <property type="nucleotide sequence ID" value="NZ_CAKMAE010000001.1"/>
</dbReference>
<dbReference type="AlphaFoldDB" id="A0A0C1M8X2"/>